<keyword evidence="1" id="KW-0812">Transmembrane</keyword>
<dbReference type="PIRSF" id="PIRSF026166">
    <property type="entry name" value="UCP026166"/>
    <property type="match status" value="1"/>
</dbReference>
<feature type="transmembrane region" description="Helical" evidence="1">
    <location>
        <begin position="201"/>
        <end position="223"/>
    </location>
</feature>
<keyword evidence="1" id="KW-0472">Membrane</keyword>
<evidence type="ECO:0000313" key="3">
    <source>
        <dbReference type="Proteomes" id="UP001629246"/>
    </source>
</evidence>
<dbReference type="Gene3D" id="1.20.1530.20">
    <property type="match status" value="1"/>
</dbReference>
<feature type="transmembrane region" description="Helical" evidence="1">
    <location>
        <begin position="229"/>
        <end position="249"/>
    </location>
</feature>
<dbReference type="RefSeq" id="WP_408157272.1">
    <property type="nucleotide sequence ID" value="NZ_JAQQFM010000004.1"/>
</dbReference>
<feature type="transmembrane region" description="Helical" evidence="1">
    <location>
        <begin position="97"/>
        <end position="117"/>
    </location>
</feature>
<dbReference type="Pfam" id="PF13593">
    <property type="entry name" value="SBF_like"/>
    <property type="match status" value="1"/>
</dbReference>
<comment type="caution">
    <text evidence="2">The sequence shown here is derived from an EMBL/GenBank/DDBJ whole genome shotgun (WGS) entry which is preliminary data.</text>
</comment>
<protein>
    <submittedName>
        <fullName evidence="2">Bile acid:sodium symporter</fullName>
    </submittedName>
</protein>
<feature type="transmembrane region" description="Helical" evidence="1">
    <location>
        <begin position="66"/>
        <end position="85"/>
    </location>
</feature>
<reference evidence="2 3" key="1">
    <citation type="journal article" date="2024" name="Chem. Sci.">
        <title>Discovery of megapolipeptins by genome mining of a Burkholderiales bacteria collection.</title>
        <authorList>
            <person name="Paulo B.S."/>
            <person name="Recchia M.J.J."/>
            <person name="Lee S."/>
            <person name="Fergusson C.H."/>
            <person name="Romanowski S.B."/>
            <person name="Hernandez A."/>
            <person name="Krull N."/>
            <person name="Liu D.Y."/>
            <person name="Cavanagh H."/>
            <person name="Bos A."/>
            <person name="Gray C.A."/>
            <person name="Murphy B.T."/>
            <person name="Linington R.G."/>
            <person name="Eustaquio A.S."/>
        </authorList>
    </citation>
    <scope>NUCLEOTIDE SEQUENCE [LARGE SCALE GENOMIC DNA]</scope>
    <source>
        <strain evidence="2 3">RL21-008-BIB-A</strain>
    </source>
</reference>
<feature type="transmembrane region" description="Helical" evidence="1">
    <location>
        <begin position="129"/>
        <end position="151"/>
    </location>
</feature>
<organism evidence="2 3">
    <name type="scientific">Herbaspirillum lusitanum</name>
    <dbReference type="NCBI Taxonomy" id="213312"/>
    <lineage>
        <taxon>Bacteria</taxon>
        <taxon>Pseudomonadati</taxon>
        <taxon>Pseudomonadota</taxon>
        <taxon>Betaproteobacteria</taxon>
        <taxon>Burkholderiales</taxon>
        <taxon>Oxalobacteraceae</taxon>
        <taxon>Herbaspirillum</taxon>
    </lineage>
</organism>
<feature type="transmembrane region" description="Helical" evidence="1">
    <location>
        <begin position="261"/>
        <end position="283"/>
    </location>
</feature>
<dbReference type="PANTHER" id="PTHR18640:SF5">
    <property type="entry name" value="SODIUM_BILE ACID COTRANSPORTER 7"/>
    <property type="match status" value="1"/>
</dbReference>
<feature type="transmembrane region" description="Helical" evidence="1">
    <location>
        <begin position="163"/>
        <end position="180"/>
    </location>
</feature>
<dbReference type="InterPro" id="IPR016833">
    <property type="entry name" value="Put_Na-Bile_cotransptr"/>
</dbReference>
<proteinExistence type="predicted"/>
<name>A0ABW9A6L6_9BURK</name>
<sequence>MKRFLPDRFTQMLLGTVLLASLFPATGSFESFMHIASNVAISLLFFLHGARLSREAAMSGLKQPRLHILTLCCTFVLFPLLGLGFKALFPNLLTPQLWLGVLFVCTLSSTVQSSIAFTSIARGNVPAAICGATASNLLGIVVTPLLVTLLLHRHHEAGGISEVLNILLQLLLPFVLGNVLRRWIGEWVGRHRGLLAVVDRGGILLAVYAAFSAAVAQGVWHLFPPAQLALLVFVNACLLGTVMLITTFGARAMGMPRADEIVLVFCGSKKSLASGIPIASVLFSGSGVVLLPIMIFHQMQLMLCAVMARRYAEKLERQEAAAGSTSAAGDNAAAIAR</sequence>
<dbReference type="InterPro" id="IPR038770">
    <property type="entry name" value="Na+/solute_symporter_sf"/>
</dbReference>
<keyword evidence="3" id="KW-1185">Reference proteome</keyword>
<keyword evidence="1" id="KW-1133">Transmembrane helix</keyword>
<dbReference type="EMBL" id="JAQQFM010000004">
    <property type="protein sequence ID" value="MFL9924531.1"/>
    <property type="molecule type" value="Genomic_DNA"/>
</dbReference>
<dbReference type="PANTHER" id="PTHR18640">
    <property type="entry name" value="SOLUTE CARRIER FAMILY 10 MEMBER 7"/>
    <property type="match status" value="1"/>
</dbReference>
<gene>
    <name evidence="2" type="ORF">PQR62_09655</name>
</gene>
<evidence type="ECO:0000256" key="1">
    <source>
        <dbReference type="SAM" id="Phobius"/>
    </source>
</evidence>
<evidence type="ECO:0000313" key="2">
    <source>
        <dbReference type="EMBL" id="MFL9924531.1"/>
    </source>
</evidence>
<feature type="transmembrane region" description="Helical" evidence="1">
    <location>
        <begin position="37"/>
        <end position="54"/>
    </location>
</feature>
<dbReference type="Proteomes" id="UP001629246">
    <property type="component" value="Unassembled WGS sequence"/>
</dbReference>
<accession>A0ABW9A6L6</accession>